<keyword evidence="2" id="KW-1185">Reference proteome</keyword>
<accession>A0A3N4ISE2</accession>
<gene>
    <name evidence="1" type="ORF">L873DRAFT_1824143</name>
</gene>
<organism evidence="1 2">
    <name type="scientific">Choiromyces venosus 120613-1</name>
    <dbReference type="NCBI Taxonomy" id="1336337"/>
    <lineage>
        <taxon>Eukaryota</taxon>
        <taxon>Fungi</taxon>
        <taxon>Dikarya</taxon>
        <taxon>Ascomycota</taxon>
        <taxon>Pezizomycotina</taxon>
        <taxon>Pezizomycetes</taxon>
        <taxon>Pezizales</taxon>
        <taxon>Tuberaceae</taxon>
        <taxon>Choiromyces</taxon>
    </lineage>
</organism>
<evidence type="ECO:0000313" key="2">
    <source>
        <dbReference type="Proteomes" id="UP000276215"/>
    </source>
</evidence>
<proteinExistence type="predicted"/>
<dbReference type="AlphaFoldDB" id="A0A3N4ISE2"/>
<evidence type="ECO:0000313" key="1">
    <source>
        <dbReference type="EMBL" id="RPA88716.1"/>
    </source>
</evidence>
<protein>
    <submittedName>
        <fullName evidence="1">Uncharacterized protein</fullName>
    </submittedName>
</protein>
<dbReference type="EMBL" id="ML120696">
    <property type="protein sequence ID" value="RPA88716.1"/>
    <property type="molecule type" value="Genomic_DNA"/>
</dbReference>
<dbReference type="Proteomes" id="UP000276215">
    <property type="component" value="Unassembled WGS sequence"/>
</dbReference>
<name>A0A3N4ISE2_9PEZI</name>
<sequence>MQLTDFLQAPNSLTREINIFKTLKLISKRLGDLERLLTQTTLKVTKDKNVKIWNFIKSIFQQMDLKSGEYFDHTHLLAFLSNNDIAELEASILVSKKVDV</sequence>
<reference evidence="1 2" key="1">
    <citation type="journal article" date="2018" name="Nat. Ecol. Evol.">
        <title>Pezizomycetes genomes reveal the molecular basis of ectomycorrhizal truffle lifestyle.</title>
        <authorList>
            <person name="Murat C."/>
            <person name="Payen T."/>
            <person name="Noel B."/>
            <person name="Kuo A."/>
            <person name="Morin E."/>
            <person name="Chen J."/>
            <person name="Kohler A."/>
            <person name="Krizsan K."/>
            <person name="Balestrini R."/>
            <person name="Da Silva C."/>
            <person name="Montanini B."/>
            <person name="Hainaut M."/>
            <person name="Levati E."/>
            <person name="Barry K.W."/>
            <person name="Belfiori B."/>
            <person name="Cichocki N."/>
            <person name="Clum A."/>
            <person name="Dockter R.B."/>
            <person name="Fauchery L."/>
            <person name="Guy J."/>
            <person name="Iotti M."/>
            <person name="Le Tacon F."/>
            <person name="Lindquist E.A."/>
            <person name="Lipzen A."/>
            <person name="Malagnac F."/>
            <person name="Mello A."/>
            <person name="Molinier V."/>
            <person name="Miyauchi S."/>
            <person name="Poulain J."/>
            <person name="Riccioni C."/>
            <person name="Rubini A."/>
            <person name="Sitrit Y."/>
            <person name="Splivallo R."/>
            <person name="Traeger S."/>
            <person name="Wang M."/>
            <person name="Zifcakova L."/>
            <person name="Wipf D."/>
            <person name="Zambonelli A."/>
            <person name="Paolocci F."/>
            <person name="Nowrousian M."/>
            <person name="Ottonello S."/>
            <person name="Baldrian P."/>
            <person name="Spatafora J.W."/>
            <person name="Henrissat B."/>
            <person name="Nagy L.G."/>
            <person name="Aury J.M."/>
            <person name="Wincker P."/>
            <person name="Grigoriev I.V."/>
            <person name="Bonfante P."/>
            <person name="Martin F.M."/>
        </authorList>
    </citation>
    <scope>NUCLEOTIDE SEQUENCE [LARGE SCALE GENOMIC DNA]</scope>
    <source>
        <strain evidence="1 2">120613-1</strain>
    </source>
</reference>
<dbReference type="OrthoDB" id="5504382at2759"/>